<gene>
    <name evidence="2" type="ORF">BgAZ_201180</name>
</gene>
<comment type="caution">
    <text evidence="2">The sequence shown here is derived from an EMBL/GenBank/DDBJ whole genome shotgun (WGS) entry which is preliminary data.</text>
</comment>
<sequence>MEPVVTLKRKGPSASGKSNEECVAAGVECSILFSRTPFTDSVKQLYKPVPPERQCEGKNRPSKKAKKPNDASLKKVFPFEKQKVDALCNTADLLITPHDGELNYVGHSLEILRECIADMPGLSDKSLWNTSSHTDAESLFDYLCGIFFDYLEDEIVCTVQLDDEIDHSDMSHTDRNIDVNMSDHRDIVRQLLRCIVLWLNWTLQLSSHAHNAFELARGSLGKDDMNLVLDTAIGIKESNRNMAFYSSVFQKLSELVKRKNIELDNKISDLLCKTEFIKNMIFGGSPEEATPWKKLSAQLSSISVDQNEIPYEESHNDYIANINKVRNEMRLRMDRKGYCDALSRECEIYNQELNGLNSRWQSVTSRFEQVVRQLNDLTAPMKAETLVEAFKVADAKRMHPLLQHFFVRLQIRMMHTPNREVHYKVVRERDYVLQVSLLAPRDMLLPSADVTVTCFPLHVVFYVGDGDTLYVREPTISTHSGSNFVHSVESSNTTPKSSGTPRSLPVSPDKNWGLEDFTMDSDDIPPPFFERLRFWYDMAYMNVWNCYTIDSYKRGKKDIVTLLPKSLQRKCASQYSFSDNRWTLSNSCASMKMKLELNESLEPQCRFYDFEQKGVLQQEPDKALVDTFFKDPNGIDKNNVEEVSIIYNIIHVV</sequence>
<evidence type="ECO:0000256" key="1">
    <source>
        <dbReference type="SAM" id="MobiDB-lite"/>
    </source>
</evidence>
<feature type="region of interest" description="Disordered" evidence="1">
    <location>
        <begin position="482"/>
        <end position="505"/>
    </location>
</feature>
<dbReference type="AlphaFoldDB" id="A0AAD8LKG7"/>
<name>A0AAD8LKG7_BABGI</name>
<protein>
    <submittedName>
        <fullName evidence="2">Uncharacterized protein</fullName>
    </submittedName>
</protein>
<feature type="region of interest" description="Disordered" evidence="1">
    <location>
        <begin position="49"/>
        <end position="70"/>
    </location>
</feature>
<evidence type="ECO:0000313" key="2">
    <source>
        <dbReference type="EMBL" id="KAK1443242.1"/>
    </source>
</evidence>
<evidence type="ECO:0000313" key="3">
    <source>
        <dbReference type="Proteomes" id="UP001230268"/>
    </source>
</evidence>
<feature type="compositionally biased region" description="Polar residues" evidence="1">
    <location>
        <begin position="482"/>
        <end position="501"/>
    </location>
</feature>
<proteinExistence type="predicted"/>
<dbReference type="Proteomes" id="UP001230268">
    <property type="component" value="Unassembled WGS sequence"/>
</dbReference>
<organism evidence="2 3">
    <name type="scientific">Babesia gibsoni</name>
    <dbReference type="NCBI Taxonomy" id="33632"/>
    <lineage>
        <taxon>Eukaryota</taxon>
        <taxon>Sar</taxon>
        <taxon>Alveolata</taxon>
        <taxon>Apicomplexa</taxon>
        <taxon>Aconoidasida</taxon>
        <taxon>Piroplasmida</taxon>
        <taxon>Babesiidae</taxon>
        <taxon>Babesia</taxon>
    </lineage>
</organism>
<keyword evidence="3" id="KW-1185">Reference proteome</keyword>
<reference evidence="2" key="1">
    <citation type="submission" date="2023-08" db="EMBL/GenBank/DDBJ databases">
        <title>Draft sequence of the Babesia gibsoni genome.</title>
        <authorList>
            <person name="Yamagishi J.Y."/>
            <person name="Xuan X.X."/>
        </authorList>
    </citation>
    <scope>NUCLEOTIDE SEQUENCE</scope>
    <source>
        <strain evidence="2">Azabu</strain>
    </source>
</reference>
<accession>A0AAD8LKG7</accession>
<dbReference type="EMBL" id="JAVEPI010000002">
    <property type="protein sequence ID" value="KAK1443242.1"/>
    <property type="molecule type" value="Genomic_DNA"/>
</dbReference>